<sequence length="193" mass="19313">MVWHTPATARPHPLARCARSSIGITVEALCAGVVGLRAPVTWARAAAAAFSLADSVVAVASPTCGGLLLGGERLQLLVLAARVAAATASLSPRRAPSRPGGAMGTGGGREGCGASGGVGDGLMAPTARHGRTDRGPVEPHGAAAAAQDAASRLPLGPQAGHGHEPAPRVRREVEFLCSNTPSPPRQAQVPPQC</sequence>
<feature type="compositionally biased region" description="Basic and acidic residues" evidence="1">
    <location>
        <begin position="161"/>
        <end position="174"/>
    </location>
</feature>
<protein>
    <submittedName>
        <fullName evidence="2">Uncharacterized protein</fullName>
    </submittedName>
</protein>
<dbReference type="Proteomes" id="UP001341281">
    <property type="component" value="Chromosome 04"/>
</dbReference>
<feature type="compositionally biased region" description="Gly residues" evidence="1">
    <location>
        <begin position="101"/>
        <end position="120"/>
    </location>
</feature>
<dbReference type="EMBL" id="CP144748">
    <property type="protein sequence ID" value="WVZ71812.1"/>
    <property type="molecule type" value="Genomic_DNA"/>
</dbReference>
<evidence type="ECO:0000256" key="1">
    <source>
        <dbReference type="SAM" id="MobiDB-lite"/>
    </source>
</evidence>
<evidence type="ECO:0000313" key="2">
    <source>
        <dbReference type="EMBL" id="WVZ71812.1"/>
    </source>
</evidence>
<organism evidence="2 3">
    <name type="scientific">Paspalum notatum var. saurae</name>
    <dbReference type="NCBI Taxonomy" id="547442"/>
    <lineage>
        <taxon>Eukaryota</taxon>
        <taxon>Viridiplantae</taxon>
        <taxon>Streptophyta</taxon>
        <taxon>Embryophyta</taxon>
        <taxon>Tracheophyta</taxon>
        <taxon>Spermatophyta</taxon>
        <taxon>Magnoliopsida</taxon>
        <taxon>Liliopsida</taxon>
        <taxon>Poales</taxon>
        <taxon>Poaceae</taxon>
        <taxon>PACMAD clade</taxon>
        <taxon>Panicoideae</taxon>
        <taxon>Andropogonodae</taxon>
        <taxon>Paspaleae</taxon>
        <taxon>Paspalinae</taxon>
        <taxon>Paspalum</taxon>
    </lineage>
</organism>
<feature type="region of interest" description="Disordered" evidence="1">
    <location>
        <begin position="88"/>
        <end position="193"/>
    </location>
</feature>
<evidence type="ECO:0000313" key="3">
    <source>
        <dbReference type="Proteomes" id="UP001341281"/>
    </source>
</evidence>
<name>A0AAQ3TGQ5_PASNO</name>
<dbReference type="AlphaFoldDB" id="A0AAQ3TGQ5"/>
<reference evidence="2 3" key="1">
    <citation type="submission" date="2024-02" db="EMBL/GenBank/DDBJ databases">
        <title>High-quality chromosome-scale genome assembly of Pensacola bahiagrass (Paspalum notatum Flugge var. saurae).</title>
        <authorList>
            <person name="Vega J.M."/>
            <person name="Podio M."/>
            <person name="Orjuela J."/>
            <person name="Siena L.A."/>
            <person name="Pessino S.C."/>
            <person name="Combes M.C."/>
            <person name="Mariac C."/>
            <person name="Albertini E."/>
            <person name="Pupilli F."/>
            <person name="Ortiz J.P.A."/>
            <person name="Leblanc O."/>
        </authorList>
    </citation>
    <scope>NUCLEOTIDE SEQUENCE [LARGE SCALE GENOMIC DNA]</scope>
    <source>
        <strain evidence="2">R1</strain>
        <tissue evidence="2">Leaf</tissue>
    </source>
</reference>
<gene>
    <name evidence="2" type="ORF">U9M48_020348</name>
</gene>
<accession>A0AAQ3TGQ5</accession>
<keyword evidence="3" id="KW-1185">Reference proteome</keyword>
<proteinExistence type="predicted"/>